<feature type="domain" description="Helicase C-terminal" evidence="11">
    <location>
        <begin position="363"/>
        <end position="531"/>
    </location>
</feature>
<dbReference type="EMBL" id="RIBY02002078">
    <property type="protein sequence ID" value="KAH9825776.1"/>
    <property type="molecule type" value="Genomic_DNA"/>
</dbReference>
<dbReference type="InterPro" id="IPR014001">
    <property type="entry name" value="Helicase_ATP-bd"/>
</dbReference>
<evidence type="ECO:0000259" key="11">
    <source>
        <dbReference type="PROSITE" id="PS51194"/>
    </source>
</evidence>
<comment type="caution">
    <text evidence="13">The sequence shown here is derived from an EMBL/GenBank/DDBJ whole genome shotgun (WGS) entry which is preliminary data.</text>
</comment>
<gene>
    <name evidence="13" type="ORF">Tdes44962_MAKER03987</name>
</gene>
<dbReference type="SMART" id="SM00490">
    <property type="entry name" value="HELICc"/>
    <property type="match status" value="1"/>
</dbReference>
<dbReference type="SUPFAM" id="SSF52540">
    <property type="entry name" value="P-loop containing nucleoside triphosphate hydrolases"/>
    <property type="match status" value="1"/>
</dbReference>
<dbReference type="InterPro" id="IPR027417">
    <property type="entry name" value="P-loop_NTPase"/>
</dbReference>
<dbReference type="Pfam" id="PF03368">
    <property type="entry name" value="Dicer_dimer"/>
    <property type="match status" value="1"/>
</dbReference>
<keyword evidence="4" id="KW-0378">Hydrolase</keyword>
<keyword evidence="8" id="KW-0694">RNA-binding</keyword>
<dbReference type="InterPro" id="IPR038248">
    <property type="entry name" value="Dicer_dimer_sf"/>
</dbReference>
<dbReference type="SUPFAM" id="SSF69065">
    <property type="entry name" value="RNase III domain-like"/>
    <property type="match status" value="2"/>
</dbReference>
<name>A0A9W7SNR1_9PEZI</name>
<dbReference type="PROSITE" id="PS51327">
    <property type="entry name" value="DICER_DSRBF"/>
    <property type="match status" value="1"/>
</dbReference>
<feature type="domain" description="RNase III" evidence="9">
    <location>
        <begin position="860"/>
        <end position="1015"/>
    </location>
</feature>
<dbReference type="Pfam" id="PF00636">
    <property type="entry name" value="Ribonuclease_3"/>
    <property type="match status" value="2"/>
</dbReference>
<proteinExistence type="inferred from homology"/>
<evidence type="ECO:0000256" key="5">
    <source>
        <dbReference type="ARBA" id="ARBA00022806"/>
    </source>
</evidence>
<evidence type="ECO:0000259" key="12">
    <source>
        <dbReference type="PROSITE" id="PS51327"/>
    </source>
</evidence>
<dbReference type="PROSITE" id="PS51194">
    <property type="entry name" value="HELICASE_CTER"/>
    <property type="match status" value="1"/>
</dbReference>
<dbReference type="InterPro" id="IPR000999">
    <property type="entry name" value="RNase_III_dom"/>
</dbReference>
<dbReference type="SMART" id="SM00535">
    <property type="entry name" value="RIBOc"/>
    <property type="match status" value="2"/>
</dbReference>
<organism evidence="13 14">
    <name type="scientific">Teratosphaeria destructans</name>
    <dbReference type="NCBI Taxonomy" id="418781"/>
    <lineage>
        <taxon>Eukaryota</taxon>
        <taxon>Fungi</taxon>
        <taxon>Dikarya</taxon>
        <taxon>Ascomycota</taxon>
        <taxon>Pezizomycotina</taxon>
        <taxon>Dothideomycetes</taxon>
        <taxon>Dothideomycetidae</taxon>
        <taxon>Mycosphaerellales</taxon>
        <taxon>Teratosphaeriaceae</taxon>
        <taxon>Teratosphaeria</taxon>
    </lineage>
</organism>
<dbReference type="Gene3D" id="1.10.1520.10">
    <property type="entry name" value="Ribonuclease III domain"/>
    <property type="match status" value="2"/>
</dbReference>
<evidence type="ECO:0000259" key="10">
    <source>
        <dbReference type="PROSITE" id="PS51192"/>
    </source>
</evidence>
<dbReference type="GO" id="GO:0050688">
    <property type="term" value="P:regulation of defense response to virus"/>
    <property type="evidence" value="ECO:0007669"/>
    <property type="project" value="UniProtKB-KW"/>
</dbReference>
<dbReference type="OrthoDB" id="416741at2759"/>
<dbReference type="Gene3D" id="3.40.50.300">
    <property type="entry name" value="P-loop containing nucleotide triphosphate hydrolases"/>
    <property type="match status" value="2"/>
</dbReference>
<dbReference type="InterPro" id="IPR036389">
    <property type="entry name" value="RNase_III_sf"/>
</dbReference>
<dbReference type="GO" id="GO:0005634">
    <property type="term" value="C:nucleus"/>
    <property type="evidence" value="ECO:0007669"/>
    <property type="project" value="TreeGrafter"/>
</dbReference>
<evidence type="ECO:0000313" key="14">
    <source>
        <dbReference type="Proteomes" id="UP001138500"/>
    </source>
</evidence>
<dbReference type="SMART" id="SM00487">
    <property type="entry name" value="DEXDc"/>
    <property type="match status" value="1"/>
</dbReference>
<sequence>MDIEMQPEPEFRLRSYQQEMLDASLRRNVIVAMDTGSGKTHVAIARIRYVLETEQPDKLVWFMSPSVALSNQQYQIVQQHLAAFRIITLTGADGVDKWTDQRLWDAALLGVDVVVGTPAVLADALTHGFVRMDRLSLLIFDEAHRCIKNSPMNNIMRHFYHPNKAQRRHVPHILGLSASPVMGSKQGSLEQLEANLDAVAITPNVERASLKRHVHPPKILISTFDSSLEFEVPSASPLCDALAIAAREYDFDADPSVLAMQQTSDARSQARLDRMRQSPRTYCSDELRAFSRRVIMLYEQLGVTSAEWYLCTYVDRFRKGLQSVGIMRDLALQEQHHLMTILDSVVPHSLRGGISTLPETTHKFRQLLALLNQQAGPLRRGIIFVEQRATVSALIHLLGIYTVPYSVGGFVGTSANKARKMSLADLAEGKKWDQDLEDFRSGTKNLIIATNVLEEGIDVSACNLVICFDLPKNLVSFVQRRGRARQKDSTYGLFIANDDIKSDPSKWQALEAKMKEAYMAERLDPEQSEEDEDATDARMYRVQSTNALLTLENAKAHLYHFCAVSTVEVSKYVDLRPEFATTESSGPLPWTATVTLPSLIHSDLKTAASSRAWKLENTAIKDAAFEAYIALYRAGLVNDNLLPLVKDYAPHAGEHIDQPSILAVSERQSSWSVLAAHHDSWYPLEVTISGAGRCWTSQMLIPMPWSYRETFTLYWNELTNYQITLAPARHPGIRAMSGSLRQATESLLRSVHGDRIPSDPNDLLFAIANSDIIPSSKDSEKVMLRVKSQGGRLFVAEGCTLEAAGGPIVVKAFPKRKDFLHPLTSVSNNAAYTAEQLFPPDECYLENNISFESAVLAAFIPSILHRIDSSLSAGRLQTTVLRHVGIHDTKLIAEAISAPAAIENADYNRLEYLGDAILKFCASLQVMSQHLTWPEGYLTVEKLRIVRNSTLTAAALVCGLDKYIITKPFTGAKWRPPRFNDYGGANGKSGTRQMSSKVLADVVEALIGAAYVDEGLEKAYSCMRSLLPEETWYDNPVERLTMDLPSSTVIAVGPLEDLVGHHFKHPQLLVEAVTHASLPFSTSGMSYERLEFLGDAVLDLLLVPKLYAYSKRSLKHHQMHTMHEALVNGHFLGYCCMTYSLPEVISHVIESDERGKHEVAQGTRSLHLHDFVRAGTELIRDKQMYLQRYNEMHEDIADRLRTGATYPWLELTTLKPPKFFSDLVESVLGAIYIDTKGDLSACESFVERLGILNVMIRLLDDDVEAMSPKELVGVAAGNEQVRYKNSSKTNEDGRREYSSIILVGEEEVARAEGCGSKAEAEVKAACCAVEVLKADTDQHGRKREAACDLEASQELGADFVMDDENES</sequence>
<dbReference type="InterPro" id="IPR011545">
    <property type="entry name" value="DEAD/DEAH_box_helicase_dom"/>
</dbReference>
<dbReference type="PROSITE" id="PS50142">
    <property type="entry name" value="RNASE_3_2"/>
    <property type="match status" value="2"/>
</dbReference>
<keyword evidence="7" id="KW-0051">Antiviral defense</keyword>
<reference evidence="13 14" key="2">
    <citation type="journal article" date="2021" name="Curr. Genet.">
        <title>Genetic response to nitrogen starvation in the aggressive Eucalyptus foliar pathogen Teratosphaeria destructans.</title>
        <authorList>
            <person name="Havenga M."/>
            <person name="Wingfield B.D."/>
            <person name="Wingfield M.J."/>
            <person name="Dreyer L.L."/>
            <person name="Roets F."/>
            <person name="Aylward J."/>
        </authorList>
    </citation>
    <scope>NUCLEOTIDE SEQUENCE [LARGE SCALE GENOMIC DNA]</scope>
    <source>
        <strain evidence="13">CMW44962</strain>
    </source>
</reference>
<feature type="domain" description="Dicer dsRNA-binding fold" evidence="12">
    <location>
        <begin position="554"/>
        <end position="651"/>
    </location>
</feature>
<keyword evidence="3" id="KW-0547">Nucleotide-binding</keyword>
<evidence type="ECO:0000256" key="3">
    <source>
        <dbReference type="ARBA" id="ARBA00022741"/>
    </source>
</evidence>
<dbReference type="GO" id="GO:0005737">
    <property type="term" value="C:cytoplasm"/>
    <property type="evidence" value="ECO:0007669"/>
    <property type="project" value="TreeGrafter"/>
</dbReference>
<comment type="similarity">
    <text evidence="8">Belongs to the helicase family. Dicer subfamily.</text>
</comment>
<evidence type="ECO:0000256" key="8">
    <source>
        <dbReference type="PROSITE-ProRule" id="PRU00657"/>
    </source>
</evidence>
<keyword evidence="2" id="KW-0677">Repeat</keyword>
<keyword evidence="1" id="KW-0930">Antiviral protein</keyword>
<dbReference type="Gene3D" id="3.30.160.380">
    <property type="entry name" value="Dicer dimerisation domain"/>
    <property type="match status" value="1"/>
</dbReference>
<dbReference type="GO" id="GO:0051607">
    <property type="term" value="P:defense response to virus"/>
    <property type="evidence" value="ECO:0007669"/>
    <property type="project" value="UniProtKB-KW"/>
</dbReference>
<dbReference type="CDD" id="cd18034">
    <property type="entry name" value="DEXHc_dicer"/>
    <property type="match status" value="1"/>
</dbReference>
<evidence type="ECO:0000256" key="4">
    <source>
        <dbReference type="ARBA" id="ARBA00022801"/>
    </source>
</evidence>
<feature type="domain" description="Helicase ATP-binding" evidence="10">
    <location>
        <begin position="20"/>
        <end position="198"/>
    </location>
</feature>
<accession>A0A9W7SNR1</accession>
<evidence type="ECO:0000256" key="6">
    <source>
        <dbReference type="ARBA" id="ARBA00022840"/>
    </source>
</evidence>
<keyword evidence="6" id="KW-0067">ATP-binding</keyword>
<dbReference type="Pfam" id="PF00271">
    <property type="entry name" value="Helicase_C"/>
    <property type="match status" value="1"/>
</dbReference>
<evidence type="ECO:0000256" key="1">
    <source>
        <dbReference type="ARBA" id="ARBA00022721"/>
    </source>
</evidence>
<dbReference type="GO" id="GO:0003723">
    <property type="term" value="F:RNA binding"/>
    <property type="evidence" value="ECO:0007669"/>
    <property type="project" value="UniProtKB-UniRule"/>
</dbReference>
<dbReference type="Proteomes" id="UP001138500">
    <property type="component" value="Unassembled WGS sequence"/>
</dbReference>
<dbReference type="GO" id="GO:0004386">
    <property type="term" value="F:helicase activity"/>
    <property type="evidence" value="ECO:0007669"/>
    <property type="project" value="UniProtKB-KW"/>
</dbReference>
<dbReference type="PROSITE" id="PS51192">
    <property type="entry name" value="HELICASE_ATP_BIND_1"/>
    <property type="match status" value="1"/>
</dbReference>
<keyword evidence="5 13" id="KW-0347">Helicase</keyword>
<evidence type="ECO:0000256" key="7">
    <source>
        <dbReference type="ARBA" id="ARBA00023118"/>
    </source>
</evidence>
<evidence type="ECO:0000313" key="13">
    <source>
        <dbReference type="EMBL" id="KAH9825776.1"/>
    </source>
</evidence>
<dbReference type="InterPro" id="IPR001650">
    <property type="entry name" value="Helicase_C-like"/>
</dbReference>
<dbReference type="PANTHER" id="PTHR14950:SF37">
    <property type="entry name" value="ENDORIBONUCLEASE DICER"/>
    <property type="match status" value="1"/>
</dbReference>
<dbReference type="GO" id="GO:0004525">
    <property type="term" value="F:ribonuclease III activity"/>
    <property type="evidence" value="ECO:0007669"/>
    <property type="project" value="InterPro"/>
</dbReference>
<reference evidence="13 14" key="1">
    <citation type="journal article" date="2018" name="IMA Fungus">
        <title>IMA Genome-F 10: Nine draft genome sequences of Claviceps purpurea s.lat., including C. arundinis, C. humidiphila, and C. cf. spartinae, pseudomolecules for the pitch canker pathogen Fusarium circinatum, draft genome of Davidsoniella eucalypti, Grosmannia galeiformis, Quambalaria eucalypti, and Teratosphaeria destructans.</title>
        <authorList>
            <person name="Wingfield B.D."/>
            <person name="Liu M."/>
            <person name="Nguyen H.D."/>
            <person name="Lane F.A."/>
            <person name="Morgan S.W."/>
            <person name="De Vos L."/>
            <person name="Wilken P.M."/>
            <person name="Duong T.A."/>
            <person name="Aylward J."/>
            <person name="Coetzee M.P."/>
            <person name="Dadej K."/>
            <person name="De Beer Z.W."/>
            <person name="Findlay W."/>
            <person name="Havenga M."/>
            <person name="Kolarik M."/>
            <person name="Menzies J.G."/>
            <person name="Naidoo K."/>
            <person name="Pochopski O."/>
            <person name="Shoukouhi P."/>
            <person name="Santana Q.C."/>
            <person name="Seifert K.A."/>
            <person name="Soal N."/>
            <person name="Steenkamp E.T."/>
            <person name="Tatham C.T."/>
            <person name="van der Nest M.A."/>
            <person name="Wingfield M.J."/>
        </authorList>
    </citation>
    <scope>NUCLEOTIDE SEQUENCE [LARGE SCALE GENOMIC DNA]</scope>
    <source>
        <strain evidence="13">CMW44962</strain>
    </source>
</reference>
<dbReference type="GO" id="GO:0005524">
    <property type="term" value="F:ATP binding"/>
    <property type="evidence" value="ECO:0007669"/>
    <property type="project" value="UniProtKB-KW"/>
</dbReference>
<dbReference type="Pfam" id="PF00270">
    <property type="entry name" value="DEAD"/>
    <property type="match status" value="1"/>
</dbReference>
<dbReference type="PANTHER" id="PTHR14950">
    <property type="entry name" value="DICER-RELATED"/>
    <property type="match status" value="1"/>
</dbReference>
<protein>
    <submittedName>
        <fullName evidence="13">Helicase family Dicer subfamily protein</fullName>
    </submittedName>
</protein>
<dbReference type="PROSITE" id="PS00517">
    <property type="entry name" value="RNASE_3_1"/>
    <property type="match status" value="1"/>
</dbReference>
<dbReference type="CDD" id="cd00593">
    <property type="entry name" value="RIBOc"/>
    <property type="match status" value="2"/>
</dbReference>
<keyword evidence="14" id="KW-1185">Reference proteome</keyword>
<evidence type="ECO:0000259" key="9">
    <source>
        <dbReference type="PROSITE" id="PS50142"/>
    </source>
</evidence>
<dbReference type="GO" id="GO:0030422">
    <property type="term" value="P:siRNA processing"/>
    <property type="evidence" value="ECO:0007669"/>
    <property type="project" value="TreeGrafter"/>
</dbReference>
<evidence type="ECO:0000256" key="2">
    <source>
        <dbReference type="ARBA" id="ARBA00022737"/>
    </source>
</evidence>
<feature type="domain" description="RNase III" evidence="9">
    <location>
        <begin position="1052"/>
        <end position="1236"/>
    </location>
</feature>
<dbReference type="InterPro" id="IPR005034">
    <property type="entry name" value="Dicer_dimerisation"/>
</dbReference>